<dbReference type="InterPro" id="IPR038765">
    <property type="entry name" value="Papain-like_cys_pep_sf"/>
</dbReference>
<dbReference type="InterPro" id="IPR003323">
    <property type="entry name" value="OTU_dom"/>
</dbReference>
<organism evidence="2 3">
    <name type="scientific">Brachionus calyciflorus</name>
    <dbReference type="NCBI Taxonomy" id="104777"/>
    <lineage>
        <taxon>Eukaryota</taxon>
        <taxon>Metazoa</taxon>
        <taxon>Spiralia</taxon>
        <taxon>Gnathifera</taxon>
        <taxon>Rotifera</taxon>
        <taxon>Eurotatoria</taxon>
        <taxon>Monogononta</taxon>
        <taxon>Pseudotrocha</taxon>
        <taxon>Ploima</taxon>
        <taxon>Brachionidae</taxon>
        <taxon>Brachionus</taxon>
    </lineage>
</organism>
<reference evidence="2" key="1">
    <citation type="submission" date="2021-02" db="EMBL/GenBank/DDBJ databases">
        <authorList>
            <person name="Nowell W R."/>
        </authorList>
    </citation>
    <scope>NUCLEOTIDE SEQUENCE</scope>
    <source>
        <strain evidence="2">Ploen Becks lab</strain>
    </source>
</reference>
<gene>
    <name evidence="2" type="ORF">OXX778_LOCUS3022</name>
</gene>
<dbReference type="Proteomes" id="UP000663879">
    <property type="component" value="Unassembled WGS sequence"/>
</dbReference>
<dbReference type="PROSITE" id="PS50802">
    <property type="entry name" value="OTU"/>
    <property type="match status" value="1"/>
</dbReference>
<dbReference type="SUPFAM" id="SSF54001">
    <property type="entry name" value="Cysteine proteinases"/>
    <property type="match status" value="1"/>
</dbReference>
<feature type="domain" description="OTU" evidence="1">
    <location>
        <begin position="265"/>
        <end position="372"/>
    </location>
</feature>
<evidence type="ECO:0000313" key="2">
    <source>
        <dbReference type="EMBL" id="CAF0733998.1"/>
    </source>
</evidence>
<dbReference type="EMBL" id="CAJNOC010000253">
    <property type="protein sequence ID" value="CAF0733998.1"/>
    <property type="molecule type" value="Genomic_DNA"/>
</dbReference>
<dbReference type="AlphaFoldDB" id="A0A813NBH0"/>
<keyword evidence="3" id="KW-1185">Reference proteome</keyword>
<evidence type="ECO:0000259" key="1">
    <source>
        <dbReference type="PROSITE" id="PS50802"/>
    </source>
</evidence>
<proteinExistence type="predicted"/>
<sequence>MEKYSKNGISDEYSRVDAVYEWLNMFKSLAFIKPEYIESAWHLIGRFIPSYNQKFQDLLIFRDTWYGNERGKFSHSLWNHFYTEGPRTNNHVEGYNHKINNYIDYTHPHIYSAINTLKVLETSTGLNYYQRELGGLSQFPRRPKDIQPDVMINYLKNKLEVGDLGILQFLTRMGNLFRFVKSFKKTRFTFTENLISNESFKAVVSIFKISNQSFNFIPCYIKNNRDFMVIMVKNFRTNNGICFYNSNYYDLNHDCVLKKWDCYYGICLQTTGDGNCLYNAISLALFGNESSSNKIRLCMVFIILEYEDYFHSAALGIFGNDFNMVASSLLFLRPIKCYSIGNIAFDVDTAKKNLMPIYLSLKDVHFTPIVSINNFFSIAPTTGDHLCFIKYGFGDLKLYQF</sequence>
<evidence type="ECO:0000313" key="3">
    <source>
        <dbReference type="Proteomes" id="UP000663879"/>
    </source>
</evidence>
<name>A0A813NBH0_9BILA</name>
<protein>
    <recommendedName>
        <fullName evidence="1">OTU domain-containing protein</fullName>
    </recommendedName>
</protein>
<dbReference type="Gene3D" id="3.30.200.90">
    <property type="match status" value="1"/>
</dbReference>
<comment type="caution">
    <text evidence="2">The sequence shown here is derived from an EMBL/GenBank/DDBJ whole genome shotgun (WGS) entry which is preliminary data.</text>
</comment>
<accession>A0A813NBH0</accession>
<dbReference type="Gene3D" id="6.10.20.180">
    <property type="match status" value="1"/>
</dbReference>